<proteinExistence type="predicted"/>
<evidence type="ECO:0000313" key="2">
    <source>
        <dbReference type="EMBL" id="QHU11131.1"/>
    </source>
</evidence>
<sequence length="114" mass="12787">MSPLSQEFLESLNRPKTSQPVLPLDARTQPPLIVVYFTASWCGPCNKLNLQRIVGLRRDIHWMLCDVDENDYSLGYCGGRSIPAWLAIVNGKPQQLLQMSDDAAICKWLASLPT</sequence>
<reference evidence="2" key="1">
    <citation type="journal article" date="2020" name="Nature">
        <title>Giant virus diversity and host interactions through global metagenomics.</title>
        <authorList>
            <person name="Schulz F."/>
            <person name="Roux S."/>
            <person name="Paez-Espino D."/>
            <person name="Jungbluth S."/>
            <person name="Walsh D.A."/>
            <person name="Denef V.J."/>
            <person name="McMahon K.D."/>
            <person name="Konstantinidis K.T."/>
            <person name="Eloe-Fadrosh E.A."/>
            <person name="Kyrpides N.C."/>
            <person name="Woyke T."/>
        </authorList>
    </citation>
    <scope>NUCLEOTIDE SEQUENCE</scope>
    <source>
        <strain evidence="2">GVMAG-S-1101165-84</strain>
    </source>
</reference>
<dbReference type="CDD" id="cd02947">
    <property type="entry name" value="TRX_family"/>
    <property type="match status" value="1"/>
</dbReference>
<protein>
    <recommendedName>
        <fullName evidence="1">Thioredoxin domain-containing protein</fullName>
    </recommendedName>
</protein>
<dbReference type="InterPro" id="IPR013766">
    <property type="entry name" value="Thioredoxin_domain"/>
</dbReference>
<dbReference type="SUPFAM" id="SSF52833">
    <property type="entry name" value="Thioredoxin-like"/>
    <property type="match status" value="1"/>
</dbReference>
<dbReference type="AlphaFoldDB" id="A0A6C0K1W6"/>
<name>A0A6C0K1W6_9ZZZZ</name>
<feature type="domain" description="Thioredoxin" evidence="1">
    <location>
        <begin position="31"/>
        <end position="109"/>
    </location>
</feature>
<dbReference type="Pfam" id="PF00085">
    <property type="entry name" value="Thioredoxin"/>
    <property type="match status" value="1"/>
</dbReference>
<dbReference type="Gene3D" id="3.40.30.10">
    <property type="entry name" value="Glutaredoxin"/>
    <property type="match status" value="1"/>
</dbReference>
<dbReference type="InterPro" id="IPR036249">
    <property type="entry name" value="Thioredoxin-like_sf"/>
</dbReference>
<accession>A0A6C0K1W6</accession>
<evidence type="ECO:0000259" key="1">
    <source>
        <dbReference type="Pfam" id="PF00085"/>
    </source>
</evidence>
<organism evidence="2">
    <name type="scientific">viral metagenome</name>
    <dbReference type="NCBI Taxonomy" id="1070528"/>
    <lineage>
        <taxon>unclassified sequences</taxon>
        <taxon>metagenomes</taxon>
        <taxon>organismal metagenomes</taxon>
    </lineage>
</organism>
<dbReference type="EMBL" id="MN740779">
    <property type="protein sequence ID" value="QHU11131.1"/>
    <property type="molecule type" value="Genomic_DNA"/>
</dbReference>